<comment type="caution">
    <text evidence="2">The sequence shown here is derived from an EMBL/GenBank/DDBJ whole genome shotgun (WGS) entry which is preliminary data.</text>
</comment>
<organism evidence="2 3">
    <name type="scientific">Claviceps humidiphila</name>
    <dbReference type="NCBI Taxonomy" id="1294629"/>
    <lineage>
        <taxon>Eukaryota</taxon>
        <taxon>Fungi</taxon>
        <taxon>Dikarya</taxon>
        <taxon>Ascomycota</taxon>
        <taxon>Pezizomycotina</taxon>
        <taxon>Sordariomycetes</taxon>
        <taxon>Hypocreomycetidae</taxon>
        <taxon>Hypocreales</taxon>
        <taxon>Clavicipitaceae</taxon>
        <taxon>Claviceps</taxon>
    </lineage>
</organism>
<keyword evidence="3" id="KW-1185">Reference proteome</keyword>
<sequence length="130" mass="14654">MQFPLSSSFYKRPSQDSGLRTQDSPAQEAGKTSQQPSQPESPGRRASSSEPTLLECIENYEAQGYSRDIVMDALGRASRRPGPNAERLMELLRKNEGLKILGLRSFRCIRASRSVGSELETRRLLLRWLL</sequence>
<feature type="region of interest" description="Disordered" evidence="1">
    <location>
        <begin position="1"/>
        <end position="52"/>
    </location>
</feature>
<dbReference type="AlphaFoldDB" id="A0A9P7Q0K7"/>
<protein>
    <submittedName>
        <fullName evidence="2">Uncharacterized protein</fullName>
    </submittedName>
</protein>
<reference evidence="2 3" key="1">
    <citation type="journal article" date="2020" name="bioRxiv">
        <title>Whole genome comparisons of ergot fungi reveals the divergence and evolution of species within the genus Claviceps are the result of varying mechanisms driving genome evolution and host range expansion.</title>
        <authorList>
            <person name="Wyka S.A."/>
            <person name="Mondo S.J."/>
            <person name="Liu M."/>
            <person name="Dettman J."/>
            <person name="Nalam V."/>
            <person name="Broders K.D."/>
        </authorList>
    </citation>
    <scope>NUCLEOTIDE SEQUENCE [LARGE SCALE GENOMIC DNA]</scope>
    <source>
        <strain evidence="2 3">LM576</strain>
    </source>
</reference>
<feature type="compositionally biased region" description="Polar residues" evidence="1">
    <location>
        <begin position="1"/>
        <end position="51"/>
    </location>
</feature>
<evidence type="ECO:0000256" key="1">
    <source>
        <dbReference type="SAM" id="MobiDB-lite"/>
    </source>
</evidence>
<gene>
    <name evidence="2" type="ORF">E4U13_005205</name>
</gene>
<accession>A0A9P7Q0K7</accession>
<evidence type="ECO:0000313" key="3">
    <source>
        <dbReference type="Proteomes" id="UP000732380"/>
    </source>
</evidence>
<dbReference type="Proteomes" id="UP000732380">
    <property type="component" value="Unassembled WGS sequence"/>
</dbReference>
<name>A0A9P7Q0K7_9HYPO</name>
<dbReference type="EMBL" id="SRQM01000417">
    <property type="protein sequence ID" value="KAG6110790.1"/>
    <property type="molecule type" value="Genomic_DNA"/>
</dbReference>
<proteinExistence type="predicted"/>
<evidence type="ECO:0000313" key="2">
    <source>
        <dbReference type="EMBL" id="KAG6110790.1"/>
    </source>
</evidence>